<dbReference type="EMBL" id="GGEC01080400">
    <property type="protein sequence ID" value="MBX60884.1"/>
    <property type="molecule type" value="Transcribed_RNA"/>
</dbReference>
<evidence type="ECO:0000313" key="1">
    <source>
        <dbReference type="EMBL" id="MBX60884.1"/>
    </source>
</evidence>
<name>A0A2P2Q1M2_RHIMU</name>
<accession>A0A2P2Q1M2</accession>
<proteinExistence type="predicted"/>
<protein>
    <submittedName>
        <fullName evidence="1">Uncharacterized protein</fullName>
    </submittedName>
</protein>
<sequence>MNYELNSCCLIYPQNFSSNLKKKKCP</sequence>
<dbReference type="AlphaFoldDB" id="A0A2P2Q1M2"/>
<organism evidence="1">
    <name type="scientific">Rhizophora mucronata</name>
    <name type="common">Asiatic mangrove</name>
    <dbReference type="NCBI Taxonomy" id="61149"/>
    <lineage>
        <taxon>Eukaryota</taxon>
        <taxon>Viridiplantae</taxon>
        <taxon>Streptophyta</taxon>
        <taxon>Embryophyta</taxon>
        <taxon>Tracheophyta</taxon>
        <taxon>Spermatophyta</taxon>
        <taxon>Magnoliopsida</taxon>
        <taxon>eudicotyledons</taxon>
        <taxon>Gunneridae</taxon>
        <taxon>Pentapetalae</taxon>
        <taxon>rosids</taxon>
        <taxon>fabids</taxon>
        <taxon>Malpighiales</taxon>
        <taxon>Rhizophoraceae</taxon>
        <taxon>Rhizophora</taxon>
    </lineage>
</organism>
<reference evidence="1" key="1">
    <citation type="submission" date="2018-02" db="EMBL/GenBank/DDBJ databases">
        <title>Rhizophora mucronata_Transcriptome.</title>
        <authorList>
            <person name="Meera S.P."/>
            <person name="Sreeshan A."/>
            <person name="Augustine A."/>
        </authorList>
    </citation>
    <scope>NUCLEOTIDE SEQUENCE</scope>
    <source>
        <tissue evidence="1">Leaf</tissue>
    </source>
</reference>